<dbReference type="PROSITE" id="PS51318">
    <property type="entry name" value="TAT"/>
    <property type="match status" value="1"/>
</dbReference>
<dbReference type="AlphaFoldDB" id="A0ABD5NG63"/>
<dbReference type="RefSeq" id="WP_232570707.1">
    <property type="nucleotide sequence ID" value="NZ_CP089466.1"/>
</dbReference>
<name>A0ABD5NG63_9EURY</name>
<reference evidence="2 3" key="1">
    <citation type="journal article" date="2019" name="Int. J. Syst. Evol. Microbiol.">
        <title>The Global Catalogue of Microorganisms (GCM) 10K type strain sequencing project: providing services to taxonomists for standard genome sequencing and annotation.</title>
        <authorList>
            <consortium name="The Broad Institute Genomics Platform"/>
            <consortium name="The Broad Institute Genome Sequencing Center for Infectious Disease"/>
            <person name="Wu L."/>
            <person name="Ma J."/>
        </authorList>
    </citation>
    <scope>NUCLEOTIDE SEQUENCE [LARGE SCALE GENOMIC DNA]</scope>
    <source>
        <strain evidence="2 3">CGMCC 1.12562</strain>
    </source>
</reference>
<sequence>MSGERSTSEHVESDDSTTVPRRTFLQGIGGTAVAGATIAGFSNNAAATDSTGQPNVDIKSVRKVGETDHPTKASTVLQYVVKVVKYDGNGKVEATDYFKTRVVRPTDATATSDAAISGPGVSDGTDDELAVAQIDESEFKSLTRRQPEPTVTATGVQPMDNEGVIERQKMVSAETGSCSVHGNYTHKFKGGAIEFTQRVNDIGITTVAAAIATYVSSAGLAVAVTLLGGAIALVSDTDSITAGVNEVDTIFGTVPNYIPVAAVGYDVTDESHFVSPTDTAPPGHPFR</sequence>
<protein>
    <recommendedName>
        <fullName evidence="4">Tat (Twin-arginine translocation) pathway signal sequence</fullName>
    </recommendedName>
</protein>
<comment type="caution">
    <text evidence="2">The sequence shown here is derived from an EMBL/GenBank/DDBJ whole genome shotgun (WGS) entry which is preliminary data.</text>
</comment>
<proteinExistence type="predicted"/>
<evidence type="ECO:0000313" key="2">
    <source>
        <dbReference type="EMBL" id="MFC3478176.1"/>
    </source>
</evidence>
<organism evidence="2 3">
    <name type="scientific">Halobacterium litoreum</name>
    <dbReference type="NCBI Taxonomy" id="2039234"/>
    <lineage>
        <taxon>Archaea</taxon>
        <taxon>Methanobacteriati</taxon>
        <taxon>Methanobacteriota</taxon>
        <taxon>Stenosarchaea group</taxon>
        <taxon>Halobacteria</taxon>
        <taxon>Halobacteriales</taxon>
        <taxon>Halobacteriaceae</taxon>
        <taxon>Halobacterium</taxon>
    </lineage>
</organism>
<evidence type="ECO:0008006" key="4">
    <source>
        <dbReference type="Google" id="ProtNLM"/>
    </source>
</evidence>
<evidence type="ECO:0000313" key="3">
    <source>
        <dbReference type="Proteomes" id="UP001595660"/>
    </source>
</evidence>
<dbReference type="EMBL" id="JBHRWN010000002">
    <property type="protein sequence ID" value="MFC3478176.1"/>
    <property type="molecule type" value="Genomic_DNA"/>
</dbReference>
<dbReference type="InterPro" id="IPR006311">
    <property type="entry name" value="TAT_signal"/>
</dbReference>
<dbReference type="GeneID" id="69118820"/>
<gene>
    <name evidence="2" type="ORF">ACFOKC_10625</name>
</gene>
<feature type="compositionally biased region" description="Basic and acidic residues" evidence="1">
    <location>
        <begin position="1"/>
        <end position="13"/>
    </location>
</feature>
<keyword evidence="3" id="KW-1185">Reference proteome</keyword>
<accession>A0ABD5NG63</accession>
<feature type="region of interest" description="Disordered" evidence="1">
    <location>
        <begin position="1"/>
        <end position="21"/>
    </location>
</feature>
<dbReference type="Proteomes" id="UP001595660">
    <property type="component" value="Unassembled WGS sequence"/>
</dbReference>
<evidence type="ECO:0000256" key="1">
    <source>
        <dbReference type="SAM" id="MobiDB-lite"/>
    </source>
</evidence>